<dbReference type="Gene3D" id="2.60.40.790">
    <property type="match status" value="1"/>
</dbReference>
<dbReference type="EMBL" id="FUYE01000003">
    <property type="protein sequence ID" value="SKA86538.1"/>
    <property type="molecule type" value="Genomic_DNA"/>
</dbReference>
<evidence type="ECO:0000259" key="4">
    <source>
        <dbReference type="PROSITE" id="PS01031"/>
    </source>
</evidence>
<proteinExistence type="inferred from homology"/>
<organism evidence="5 6">
    <name type="scientific">Prosthecobacter debontii</name>
    <dbReference type="NCBI Taxonomy" id="48467"/>
    <lineage>
        <taxon>Bacteria</taxon>
        <taxon>Pseudomonadati</taxon>
        <taxon>Verrucomicrobiota</taxon>
        <taxon>Verrucomicrobiia</taxon>
        <taxon>Verrucomicrobiales</taxon>
        <taxon>Verrucomicrobiaceae</taxon>
        <taxon>Prosthecobacter</taxon>
    </lineage>
</organism>
<keyword evidence="6" id="KW-1185">Reference proteome</keyword>
<dbReference type="SUPFAM" id="SSF49764">
    <property type="entry name" value="HSP20-like chaperones"/>
    <property type="match status" value="1"/>
</dbReference>
<evidence type="ECO:0000256" key="2">
    <source>
        <dbReference type="RuleBase" id="RU003616"/>
    </source>
</evidence>
<dbReference type="OrthoDB" id="9792695at2"/>
<dbReference type="Proteomes" id="UP000190774">
    <property type="component" value="Unassembled WGS sequence"/>
</dbReference>
<dbReference type="AlphaFoldDB" id="A0A1T4XBK5"/>
<evidence type="ECO:0000256" key="3">
    <source>
        <dbReference type="SAM" id="MobiDB-lite"/>
    </source>
</evidence>
<evidence type="ECO:0000256" key="1">
    <source>
        <dbReference type="PROSITE-ProRule" id="PRU00285"/>
    </source>
</evidence>
<dbReference type="RefSeq" id="WP_078812500.1">
    <property type="nucleotide sequence ID" value="NZ_FUYE01000003.1"/>
</dbReference>
<comment type="similarity">
    <text evidence="1 2">Belongs to the small heat shock protein (HSP20) family.</text>
</comment>
<reference evidence="6" key="1">
    <citation type="submission" date="2017-02" db="EMBL/GenBank/DDBJ databases">
        <authorList>
            <person name="Varghese N."/>
            <person name="Submissions S."/>
        </authorList>
    </citation>
    <scope>NUCLEOTIDE SEQUENCE [LARGE SCALE GENOMIC DNA]</scope>
    <source>
        <strain evidence="6">ATCC 700200</strain>
    </source>
</reference>
<sequence length="142" mass="16088">MKLTRYTPSFDLGRVADFDQWLRHPFASFPAVGQLFGEFLPGNAGRLATDVYEDTDNYYARFELPGVKKEDVKVEVHDRLLTVSAERREKEGDKEESFSLSRSVSVPEGVRGDAISAKLEDGILTVTLPKQEQRKPKQIEVQ</sequence>
<dbReference type="PROSITE" id="PS01031">
    <property type="entry name" value="SHSP"/>
    <property type="match status" value="1"/>
</dbReference>
<feature type="domain" description="SHSP" evidence="4">
    <location>
        <begin position="40"/>
        <end position="142"/>
    </location>
</feature>
<protein>
    <submittedName>
        <fullName evidence="5">Hsp20/alpha crystallin family protein</fullName>
    </submittedName>
</protein>
<dbReference type="STRING" id="48467.SAMN02745166_01311"/>
<gene>
    <name evidence="5" type="ORF">SAMN02745166_01311</name>
</gene>
<dbReference type="PANTHER" id="PTHR11527">
    <property type="entry name" value="HEAT-SHOCK PROTEIN 20 FAMILY MEMBER"/>
    <property type="match status" value="1"/>
</dbReference>
<dbReference type="InterPro" id="IPR002068">
    <property type="entry name" value="A-crystallin/Hsp20_dom"/>
</dbReference>
<feature type="region of interest" description="Disordered" evidence="3">
    <location>
        <begin position="85"/>
        <end position="107"/>
    </location>
</feature>
<feature type="compositionally biased region" description="Basic and acidic residues" evidence="3">
    <location>
        <begin position="85"/>
        <end position="97"/>
    </location>
</feature>
<accession>A0A1T4XBK5</accession>
<evidence type="ECO:0000313" key="5">
    <source>
        <dbReference type="EMBL" id="SKA86538.1"/>
    </source>
</evidence>
<dbReference type="Pfam" id="PF00011">
    <property type="entry name" value="HSP20"/>
    <property type="match status" value="1"/>
</dbReference>
<dbReference type="InterPro" id="IPR031107">
    <property type="entry name" value="Small_HSP"/>
</dbReference>
<evidence type="ECO:0000313" key="6">
    <source>
        <dbReference type="Proteomes" id="UP000190774"/>
    </source>
</evidence>
<dbReference type="CDD" id="cd06464">
    <property type="entry name" value="ACD_sHsps-like"/>
    <property type="match status" value="1"/>
</dbReference>
<name>A0A1T4XBK5_9BACT</name>
<dbReference type="InterPro" id="IPR008978">
    <property type="entry name" value="HSP20-like_chaperone"/>
</dbReference>